<feature type="transmembrane region" description="Helical" evidence="1">
    <location>
        <begin position="69"/>
        <end position="87"/>
    </location>
</feature>
<evidence type="ECO:0008006" key="4">
    <source>
        <dbReference type="Google" id="ProtNLM"/>
    </source>
</evidence>
<keyword evidence="1" id="KW-1133">Transmembrane helix</keyword>
<feature type="transmembrane region" description="Helical" evidence="1">
    <location>
        <begin position="126"/>
        <end position="149"/>
    </location>
</feature>
<feature type="transmembrane region" description="Helical" evidence="1">
    <location>
        <begin position="36"/>
        <end position="63"/>
    </location>
</feature>
<keyword evidence="3" id="KW-1185">Reference proteome</keyword>
<evidence type="ECO:0000313" key="2">
    <source>
        <dbReference type="EMBL" id="MFC0685810.1"/>
    </source>
</evidence>
<keyword evidence="1" id="KW-0472">Membrane</keyword>
<dbReference type="RefSeq" id="WP_267224266.1">
    <property type="nucleotide sequence ID" value="NZ_JAPCWC010000033.1"/>
</dbReference>
<protein>
    <recommendedName>
        <fullName evidence="4">GDT1 family protein</fullName>
    </recommendedName>
</protein>
<accession>A0ABV6S984</accession>
<keyword evidence="1" id="KW-0812">Transmembrane</keyword>
<dbReference type="Proteomes" id="UP001589858">
    <property type="component" value="Unassembled WGS sequence"/>
</dbReference>
<name>A0ABV6S984_9SPHN</name>
<evidence type="ECO:0000313" key="3">
    <source>
        <dbReference type="Proteomes" id="UP001589858"/>
    </source>
</evidence>
<organism evidence="2 3">
    <name type="scientific">Novosphingobium clariflavum</name>
    <dbReference type="NCBI Taxonomy" id="2029884"/>
    <lineage>
        <taxon>Bacteria</taxon>
        <taxon>Pseudomonadati</taxon>
        <taxon>Pseudomonadota</taxon>
        <taxon>Alphaproteobacteria</taxon>
        <taxon>Sphingomonadales</taxon>
        <taxon>Sphingomonadaceae</taxon>
        <taxon>Novosphingobium</taxon>
    </lineage>
</organism>
<proteinExistence type="predicted"/>
<evidence type="ECO:0000256" key="1">
    <source>
        <dbReference type="SAM" id="Phobius"/>
    </source>
</evidence>
<comment type="caution">
    <text evidence="2">The sequence shown here is derived from an EMBL/GenBank/DDBJ whole genome shotgun (WGS) entry which is preliminary data.</text>
</comment>
<sequence>MSAFYLTWIAVLLAGFGSRDQATVAGLVLRQGARPGVLLVALACAVVTAGLAGWAASLLLATLPPPARAVFAGLALALAGGELLLMVARRSPREPTNSLGALMLVLFAQELTDAARFLVLGLGVGLAAPIAAAAGGALGGGVLAGLAWGAPQVLEWRMVRWARRVFGGGLLLAAIILFLREFSLV</sequence>
<feature type="transmembrane region" description="Helical" evidence="1">
    <location>
        <begin position="161"/>
        <end position="179"/>
    </location>
</feature>
<dbReference type="EMBL" id="JBHLTM010000056">
    <property type="protein sequence ID" value="MFC0685810.1"/>
    <property type="molecule type" value="Genomic_DNA"/>
</dbReference>
<reference evidence="2 3" key="1">
    <citation type="submission" date="2024-09" db="EMBL/GenBank/DDBJ databases">
        <authorList>
            <person name="Sun Q."/>
            <person name="Mori K."/>
        </authorList>
    </citation>
    <scope>NUCLEOTIDE SEQUENCE [LARGE SCALE GENOMIC DNA]</scope>
    <source>
        <strain evidence="2 3">CICC 11035S</strain>
    </source>
</reference>
<gene>
    <name evidence="2" type="ORF">ACFFF8_14515</name>
</gene>